<dbReference type="RefSeq" id="WP_113027208.1">
    <property type="nucleotide sequence ID" value="NZ_CAWNWQ010000066.1"/>
</dbReference>
<evidence type="ECO:0000313" key="3">
    <source>
        <dbReference type="EMBL" id="RAW82154.1"/>
    </source>
</evidence>
<accession>A0A329VA57</accession>
<name>A0A329VA57_9GAMM</name>
<comment type="caution">
    <text evidence="3">The sequence shown here is derived from an EMBL/GenBank/DDBJ whole genome shotgun (WGS) entry which is preliminary data.</text>
</comment>
<gene>
    <name evidence="3" type="ORF">CKY01_22315</name>
</gene>
<evidence type="ECO:0000259" key="2">
    <source>
        <dbReference type="Pfam" id="PF16452"/>
    </source>
</evidence>
<feature type="domain" description="Bacteriophage CI repressor N-terminal" evidence="1">
    <location>
        <begin position="18"/>
        <end position="82"/>
    </location>
</feature>
<dbReference type="GO" id="GO:0051259">
    <property type="term" value="P:protein complex oligomerization"/>
    <property type="evidence" value="ECO:0007669"/>
    <property type="project" value="InterPro"/>
</dbReference>
<dbReference type="AlphaFoldDB" id="A0A329VA57"/>
<dbReference type="Gene3D" id="1.10.260.40">
    <property type="entry name" value="lambda repressor-like DNA-binding domains"/>
    <property type="match status" value="1"/>
</dbReference>
<organism evidence="3 4">
    <name type="scientific">Photorhabdus laumondii subsp. clarkei</name>
    <dbReference type="NCBI Taxonomy" id="2029685"/>
    <lineage>
        <taxon>Bacteria</taxon>
        <taxon>Pseudomonadati</taxon>
        <taxon>Pseudomonadota</taxon>
        <taxon>Gammaproteobacteria</taxon>
        <taxon>Enterobacterales</taxon>
        <taxon>Morganellaceae</taxon>
        <taxon>Photorhabdus</taxon>
    </lineage>
</organism>
<evidence type="ECO:0000259" key="1">
    <source>
        <dbReference type="Pfam" id="PF07022"/>
    </source>
</evidence>
<protein>
    <submittedName>
        <fullName evidence="3">Phage repressor protein</fullName>
    </submittedName>
</protein>
<dbReference type="GO" id="GO:0045892">
    <property type="term" value="P:negative regulation of DNA-templated transcription"/>
    <property type="evidence" value="ECO:0007669"/>
    <property type="project" value="InterPro"/>
</dbReference>
<dbReference type="InterPro" id="IPR010982">
    <property type="entry name" value="Lambda_DNA-bd_dom_sf"/>
</dbReference>
<dbReference type="Pfam" id="PF16452">
    <property type="entry name" value="Phage_CI_C"/>
    <property type="match status" value="1"/>
</dbReference>
<dbReference type="Gene3D" id="2.10.109.10">
    <property type="entry name" value="Umud Fragment, subunit A"/>
    <property type="match status" value="1"/>
</dbReference>
<reference evidence="3 4" key="1">
    <citation type="journal article" date="2018" name="Int. J. Syst. Evol. Microbiol.">
        <title>Whole-genome-based revisit of Photorhabdus phylogeny: proposal for the elevation of most Photorhabdus subspecies to the species level and description of one novel species Photorhabdus bodei sp. nov., and one novel subspecies Photorhabdus laumondii subsp. clarkei subsp. nov.</title>
        <authorList>
            <person name="Machado R.A.R."/>
            <person name="Wuthrich D."/>
            <person name="Kuhnert P."/>
            <person name="Arce C.C.M."/>
            <person name="Thonen L."/>
            <person name="Ruiz C."/>
            <person name="Zhang X."/>
            <person name="Robert C.A.M."/>
            <person name="Karimi J."/>
            <person name="Kamali S."/>
            <person name="Ma J."/>
            <person name="Bruggmann R."/>
            <person name="Erb M."/>
        </authorList>
    </citation>
    <scope>NUCLEOTIDE SEQUENCE [LARGE SCALE GENOMIC DNA]</scope>
    <source>
        <strain evidence="3 4">BOJ-47</strain>
    </source>
</reference>
<evidence type="ECO:0000313" key="4">
    <source>
        <dbReference type="Proteomes" id="UP000250870"/>
    </source>
</evidence>
<dbReference type="EMBL" id="NSCI01000066">
    <property type="protein sequence ID" value="RAW82154.1"/>
    <property type="molecule type" value="Genomic_DNA"/>
</dbReference>
<dbReference type="InterPro" id="IPR010744">
    <property type="entry name" value="Phage_CI_N"/>
</dbReference>
<dbReference type="Proteomes" id="UP000250870">
    <property type="component" value="Unassembled WGS sequence"/>
</dbReference>
<proteinExistence type="predicted"/>
<dbReference type="Pfam" id="PF07022">
    <property type="entry name" value="Phage_CI_repr"/>
    <property type="match status" value="1"/>
</dbReference>
<dbReference type="InterPro" id="IPR032499">
    <property type="entry name" value="Phage_CI_C"/>
</dbReference>
<sequence>MKKNITEIKMGVDSGGKQAIERLVSAYGFKSRQALSDHLGVSKSTMANRYLRDSFPADWVIQCNLETNASLLWLSTGQGEMFPDGEKKKESLKNIITPKIQRVKLVGGKLSDDDPVILDNQLIAREIKKPLIIDNNNTWYLLDTEEHDVQDGLWLIDIEGMHSIKKITKIPVSKIRVCDNDVTFDCAINEINFIGRVYLMISRY</sequence>
<dbReference type="GO" id="GO:0003677">
    <property type="term" value="F:DNA binding"/>
    <property type="evidence" value="ECO:0007669"/>
    <property type="project" value="InterPro"/>
</dbReference>
<feature type="domain" description="Bacteriophage CI repressor C-terminal" evidence="2">
    <location>
        <begin position="99"/>
        <end position="198"/>
    </location>
</feature>